<name>A0A1G8I3G9_9HYPH</name>
<dbReference type="EMBL" id="FNEE01000001">
    <property type="protein sequence ID" value="SDI13479.1"/>
    <property type="molecule type" value="Genomic_DNA"/>
</dbReference>
<dbReference type="Proteomes" id="UP000198894">
    <property type="component" value="Unassembled WGS sequence"/>
</dbReference>
<protein>
    <submittedName>
        <fullName evidence="2">Uncharacterized protein</fullName>
    </submittedName>
</protein>
<accession>A0A1G8I3G9</accession>
<reference evidence="3" key="1">
    <citation type="submission" date="2016-10" db="EMBL/GenBank/DDBJ databases">
        <authorList>
            <person name="Varghese N."/>
            <person name="Submissions S."/>
        </authorList>
    </citation>
    <scope>NUCLEOTIDE SEQUENCE [LARGE SCALE GENOMIC DNA]</scope>
    <source>
        <strain evidence="3">CGMCC 1.11022</strain>
    </source>
</reference>
<proteinExistence type="predicted"/>
<evidence type="ECO:0000256" key="1">
    <source>
        <dbReference type="SAM" id="MobiDB-lite"/>
    </source>
</evidence>
<dbReference type="RefSeq" id="WP_167366288.1">
    <property type="nucleotide sequence ID" value="NZ_FNEE01000001.1"/>
</dbReference>
<evidence type="ECO:0000313" key="3">
    <source>
        <dbReference type="Proteomes" id="UP000198894"/>
    </source>
</evidence>
<feature type="region of interest" description="Disordered" evidence="1">
    <location>
        <begin position="25"/>
        <end position="45"/>
    </location>
</feature>
<gene>
    <name evidence="2" type="ORF">SAMN05428953_101249</name>
</gene>
<evidence type="ECO:0000313" key="2">
    <source>
        <dbReference type="EMBL" id="SDI13479.1"/>
    </source>
</evidence>
<organism evidence="2 3">
    <name type="scientific">Mesorhizobium muleiense</name>
    <dbReference type="NCBI Taxonomy" id="1004279"/>
    <lineage>
        <taxon>Bacteria</taxon>
        <taxon>Pseudomonadati</taxon>
        <taxon>Pseudomonadota</taxon>
        <taxon>Alphaproteobacteria</taxon>
        <taxon>Hyphomicrobiales</taxon>
        <taxon>Phyllobacteriaceae</taxon>
        <taxon>Mesorhizobium</taxon>
    </lineage>
</organism>
<sequence length="45" mass="5155">MKLILCARQRHPQIVVEGNKTGFSERLPSLRLNGGKELPPREQTR</sequence>
<dbReference type="AlphaFoldDB" id="A0A1G8I3G9"/>
<keyword evidence="3" id="KW-1185">Reference proteome</keyword>